<reference evidence="3 4" key="1">
    <citation type="submission" date="2020-08" db="EMBL/GenBank/DDBJ databases">
        <title>Functional genomics of gut bacteria from endangered species of beetles.</title>
        <authorList>
            <person name="Carlos-Shanley C."/>
        </authorList>
    </citation>
    <scope>NUCLEOTIDE SEQUENCE [LARGE SCALE GENOMIC DNA]</scope>
    <source>
        <strain evidence="3 4">S00239</strain>
    </source>
</reference>
<dbReference type="EMBL" id="JACHLP010000005">
    <property type="protein sequence ID" value="MBB4844020.1"/>
    <property type="molecule type" value="Genomic_DNA"/>
</dbReference>
<dbReference type="Proteomes" id="UP000562027">
    <property type="component" value="Unassembled WGS sequence"/>
</dbReference>
<organism evidence="3 4">
    <name type="scientific">Roseateles oligotrophus</name>
    <dbReference type="NCBI Taxonomy" id="1769250"/>
    <lineage>
        <taxon>Bacteria</taxon>
        <taxon>Pseudomonadati</taxon>
        <taxon>Pseudomonadota</taxon>
        <taxon>Betaproteobacteria</taxon>
        <taxon>Burkholderiales</taxon>
        <taxon>Sphaerotilaceae</taxon>
        <taxon>Roseateles</taxon>
    </lineage>
</organism>
<dbReference type="PROSITE" id="PS51318">
    <property type="entry name" value="TAT"/>
    <property type="match status" value="1"/>
</dbReference>
<feature type="region of interest" description="Disordered" evidence="1">
    <location>
        <begin position="25"/>
        <end position="57"/>
    </location>
</feature>
<accession>A0A840L768</accession>
<protein>
    <submittedName>
        <fullName evidence="3">Uncharacterized protein</fullName>
    </submittedName>
</protein>
<dbReference type="RefSeq" id="WP_184299859.1">
    <property type="nucleotide sequence ID" value="NZ_JACHLP010000005.1"/>
</dbReference>
<evidence type="ECO:0000313" key="4">
    <source>
        <dbReference type="Proteomes" id="UP000562027"/>
    </source>
</evidence>
<keyword evidence="2" id="KW-0732">Signal</keyword>
<keyword evidence="4" id="KW-1185">Reference proteome</keyword>
<feature type="signal peptide" evidence="2">
    <location>
        <begin position="1"/>
        <end position="23"/>
    </location>
</feature>
<sequence length="729" mass="76041">MSRRSVVGAAGAALATLGLPACGGAGPGASPAPGPAPAPAPLPAPAPPPALPSPPPPPALGTVFSELSVQAAALAGRLPYVASLLPLQGQVPAGLTVQSPDDGSLQASVLSSWPDGSAAVLLLAGVVEVAANQAKSLRLQTAKPLDASPLTPARIAALVKDLSVNFGVLGQAGIADLARPERIWWANAQTICARYRLAAPQHAGLEAVIDIQAFAASERALVEVVVENGKLAAATATSSSGPAPAAYATATLTLNQAVVATVGTAGAVGGVHGAFRAWYASAWVGGDPQLRVTQRHTDLQKHPLFFQCDQAASFDMSAYAQDAYRPWGTGRHRAVGMGGGGDHPSIGALPQWEARALQSGDARAWAATEASALAMLSYNINHRDVSGVVPHSAIMPLKTQGSWYKNWPSNNAEPAFEVAHQPAAGLMAFVARPSPVYIEIAQKIAVWTGTIDASSDLLKYMDGAAAGISDPTGIVGNVQMRAKAWGPRNLCHATWLSPQDHPWRASGLQWLDRNSRFLGAYAANTRAVLLPLYEGEPEWPMDLEKNMPGIQVSLWMYHFVVMEWHRIAASQLLLGLSAQRQAAVDKVADGLALAVVKWVNEQPEGGWRFLPYRSRLGDEGGNLAAYPGWGAQRAADLGGRPSAVAGPWGGGIGDEKSWAAVEALAYESVGGVGYPSNFWAALVAARERAVPGAAQAWNTVLANITNLAAWRAGFANDPRCGAYPRNLSS</sequence>
<dbReference type="InterPro" id="IPR006311">
    <property type="entry name" value="TAT_signal"/>
</dbReference>
<evidence type="ECO:0000256" key="1">
    <source>
        <dbReference type="SAM" id="MobiDB-lite"/>
    </source>
</evidence>
<feature type="chain" id="PRO_5033055081" evidence="2">
    <location>
        <begin position="24"/>
        <end position="729"/>
    </location>
</feature>
<name>A0A840L768_9BURK</name>
<evidence type="ECO:0000313" key="3">
    <source>
        <dbReference type="EMBL" id="MBB4844020.1"/>
    </source>
</evidence>
<proteinExistence type="predicted"/>
<evidence type="ECO:0000256" key="2">
    <source>
        <dbReference type="SAM" id="SignalP"/>
    </source>
</evidence>
<dbReference type="AlphaFoldDB" id="A0A840L768"/>
<comment type="caution">
    <text evidence="3">The sequence shown here is derived from an EMBL/GenBank/DDBJ whole genome shotgun (WGS) entry which is preliminary data.</text>
</comment>
<feature type="compositionally biased region" description="Pro residues" evidence="1">
    <location>
        <begin position="30"/>
        <end position="57"/>
    </location>
</feature>
<gene>
    <name evidence="3" type="ORF">HNP55_002556</name>
</gene>